<evidence type="ECO:0000313" key="5">
    <source>
        <dbReference type="Proteomes" id="UP000070444"/>
    </source>
</evidence>
<dbReference type="InterPro" id="IPR007921">
    <property type="entry name" value="CHAP_dom"/>
</dbReference>
<dbReference type="AlphaFoldDB" id="A0A137P568"/>
<feature type="region of interest" description="Disordered" evidence="1">
    <location>
        <begin position="65"/>
        <end position="91"/>
    </location>
</feature>
<dbReference type="InterPro" id="IPR038765">
    <property type="entry name" value="Papain-like_cys_pep_sf"/>
</dbReference>
<gene>
    <name evidence="4" type="ORF">CONCODRAFT_7409</name>
</gene>
<dbReference type="PROSITE" id="PS50911">
    <property type="entry name" value="CHAP"/>
    <property type="match status" value="1"/>
</dbReference>
<feature type="signal peptide" evidence="2">
    <location>
        <begin position="1"/>
        <end position="19"/>
    </location>
</feature>
<dbReference type="OrthoDB" id="5570207at2759"/>
<accession>A0A137P568</accession>
<keyword evidence="2" id="KW-0732">Signal</keyword>
<reference evidence="4 5" key="1">
    <citation type="journal article" date="2015" name="Genome Biol. Evol.">
        <title>Phylogenomic analyses indicate that early fungi evolved digesting cell walls of algal ancestors of land plants.</title>
        <authorList>
            <person name="Chang Y."/>
            <person name="Wang S."/>
            <person name="Sekimoto S."/>
            <person name="Aerts A.L."/>
            <person name="Choi C."/>
            <person name="Clum A."/>
            <person name="LaButti K.M."/>
            <person name="Lindquist E.A."/>
            <person name="Yee Ngan C."/>
            <person name="Ohm R.A."/>
            <person name="Salamov A.A."/>
            <person name="Grigoriev I.V."/>
            <person name="Spatafora J.W."/>
            <person name="Berbee M.L."/>
        </authorList>
    </citation>
    <scope>NUCLEOTIDE SEQUENCE [LARGE SCALE GENOMIC DNA]</scope>
    <source>
        <strain evidence="4 5">NRRL 28638</strain>
    </source>
</reference>
<dbReference type="Gene3D" id="3.90.1720.10">
    <property type="entry name" value="endopeptidase domain like (from Nostoc punctiforme)"/>
    <property type="match status" value="1"/>
</dbReference>
<feature type="domain" description="Peptidase C51" evidence="3">
    <location>
        <begin position="104"/>
        <end position="232"/>
    </location>
</feature>
<evidence type="ECO:0000313" key="4">
    <source>
        <dbReference type="EMBL" id="KXN70074.1"/>
    </source>
</evidence>
<dbReference type="SUPFAM" id="SSF54001">
    <property type="entry name" value="Cysteine proteinases"/>
    <property type="match status" value="1"/>
</dbReference>
<evidence type="ECO:0000256" key="1">
    <source>
        <dbReference type="SAM" id="MobiDB-lite"/>
    </source>
</evidence>
<protein>
    <recommendedName>
        <fullName evidence="3">Peptidase C51 domain-containing protein</fullName>
    </recommendedName>
</protein>
<feature type="chain" id="PRO_5007294400" description="Peptidase C51 domain-containing protein" evidence="2">
    <location>
        <begin position="20"/>
        <end position="242"/>
    </location>
</feature>
<dbReference type="Proteomes" id="UP000070444">
    <property type="component" value="Unassembled WGS sequence"/>
</dbReference>
<sequence>MKLISWILIGFLTPQVVTGIYLDSNRLARRQDDGMELFRNMDNQTLLRLLFEFWYNNIYNKENGDWSGNQDPKPEPEPEPSQPQPPQRNDQCMREFPSDDPCELANIRQRADFYTEVNRSKPDDQKGQCTEWVDGRYYQMFGVHFAFNGSAYTFADQARDDGNYNIDTTPSVGSVMVLPAHTLGSSGDGHVAIVEKVYDNGEICTSNWNAPEQGRLTMKKFRVDKNVMKFVQSKESPTLECN</sequence>
<evidence type="ECO:0000259" key="3">
    <source>
        <dbReference type="PROSITE" id="PS50911"/>
    </source>
</evidence>
<keyword evidence="5" id="KW-1185">Reference proteome</keyword>
<organism evidence="4 5">
    <name type="scientific">Conidiobolus coronatus (strain ATCC 28846 / CBS 209.66 / NRRL 28638)</name>
    <name type="common">Delacroixia coronata</name>
    <dbReference type="NCBI Taxonomy" id="796925"/>
    <lineage>
        <taxon>Eukaryota</taxon>
        <taxon>Fungi</taxon>
        <taxon>Fungi incertae sedis</taxon>
        <taxon>Zoopagomycota</taxon>
        <taxon>Entomophthoromycotina</taxon>
        <taxon>Entomophthoromycetes</taxon>
        <taxon>Entomophthorales</taxon>
        <taxon>Ancylistaceae</taxon>
        <taxon>Conidiobolus</taxon>
    </lineage>
</organism>
<dbReference type="Pfam" id="PF05257">
    <property type="entry name" value="CHAP"/>
    <property type="match status" value="1"/>
</dbReference>
<name>A0A137P568_CONC2</name>
<proteinExistence type="predicted"/>
<evidence type="ECO:0000256" key="2">
    <source>
        <dbReference type="SAM" id="SignalP"/>
    </source>
</evidence>
<dbReference type="EMBL" id="KQ964513">
    <property type="protein sequence ID" value="KXN70074.1"/>
    <property type="molecule type" value="Genomic_DNA"/>
</dbReference>